<dbReference type="PANTHER" id="PTHR34605">
    <property type="entry name" value="PHAGE_INTEGRASE DOMAIN-CONTAINING PROTEIN"/>
    <property type="match status" value="1"/>
</dbReference>
<evidence type="ECO:0000259" key="6">
    <source>
        <dbReference type="PROSITE" id="PS51900"/>
    </source>
</evidence>
<comment type="caution">
    <text evidence="7">The sequence shown here is derived from an EMBL/GenBank/DDBJ whole genome shotgun (WGS) entry which is preliminary data.</text>
</comment>
<dbReference type="GO" id="GO:0006310">
    <property type="term" value="P:DNA recombination"/>
    <property type="evidence" value="ECO:0007669"/>
    <property type="project" value="UniProtKB-KW"/>
</dbReference>
<keyword evidence="2 4" id="KW-0238">DNA-binding</keyword>
<protein>
    <submittedName>
        <fullName evidence="7">Integrase</fullName>
    </submittedName>
</protein>
<dbReference type="Proteomes" id="UP000076796">
    <property type="component" value="Unassembled WGS sequence"/>
</dbReference>
<dbReference type="PROSITE" id="PS51898">
    <property type="entry name" value="TYR_RECOMBINASE"/>
    <property type="match status" value="1"/>
</dbReference>
<dbReference type="InterPro" id="IPR013762">
    <property type="entry name" value="Integrase-like_cat_sf"/>
</dbReference>
<dbReference type="InterPro" id="IPR052925">
    <property type="entry name" value="Phage_Integrase-like_Recomb"/>
</dbReference>
<evidence type="ECO:0000256" key="2">
    <source>
        <dbReference type="ARBA" id="ARBA00023125"/>
    </source>
</evidence>
<accession>A0A163GTT8</accession>
<dbReference type="CDD" id="cd00799">
    <property type="entry name" value="INT_Cre_C"/>
    <property type="match status" value="1"/>
</dbReference>
<dbReference type="RefSeq" id="WP_063477649.1">
    <property type="nucleotide sequence ID" value="NZ_JBCMWP010000019.1"/>
</dbReference>
<evidence type="ECO:0000256" key="4">
    <source>
        <dbReference type="PROSITE-ProRule" id="PRU01248"/>
    </source>
</evidence>
<dbReference type="AlphaFoldDB" id="A0A163GTT8"/>
<evidence type="ECO:0000259" key="5">
    <source>
        <dbReference type="PROSITE" id="PS51898"/>
    </source>
</evidence>
<dbReference type="InterPro" id="IPR011010">
    <property type="entry name" value="DNA_brk_join_enz"/>
</dbReference>
<organism evidence="7 8">
    <name type="scientific">Paenibacillus glucanolyticus</name>
    <dbReference type="NCBI Taxonomy" id="59843"/>
    <lineage>
        <taxon>Bacteria</taxon>
        <taxon>Bacillati</taxon>
        <taxon>Bacillota</taxon>
        <taxon>Bacilli</taxon>
        <taxon>Bacillales</taxon>
        <taxon>Paenibacillaceae</taxon>
        <taxon>Paenibacillus</taxon>
    </lineage>
</organism>
<name>A0A163GTT8_9BACL</name>
<dbReference type="GO" id="GO:0015074">
    <property type="term" value="P:DNA integration"/>
    <property type="evidence" value="ECO:0007669"/>
    <property type="project" value="UniProtKB-KW"/>
</dbReference>
<dbReference type="InterPro" id="IPR010998">
    <property type="entry name" value="Integrase_recombinase_N"/>
</dbReference>
<evidence type="ECO:0000256" key="1">
    <source>
        <dbReference type="ARBA" id="ARBA00022908"/>
    </source>
</evidence>
<keyword evidence="8" id="KW-1185">Reference proteome</keyword>
<feature type="domain" description="Core-binding (CB)" evidence="6">
    <location>
        <begin position="15"/>
        <end position="98"/>
    </location>
</feature>
<reference evidence="7" key="1">
    <citation type="journal article" date="2016" name="Genome Announc.">
        <title>Draft genomes of two strains of Paenibacillus glucanolyticus with capability to degrade lignocellulose.</title>
        <authorList>
            <person name="Mathews S.L."/>
            <person name="Pawlak J."/>
            <person name="Grunden A.M."/>
        </authorList>
    </citation>
    <scope>NUCLEOTIDE SEQUENCE [LARGE SCALE GENOMIC DNA]</scope>
    <source>
        <strain evidence="7">SLM1</strain>
    </source>
</reference>
<dbReference type="InterPro" id="IPR004107">
    <property type="entry name" value="Integrase_SAM-like_N"/>
</dbReference>
<dbReference type="Gene3D" id="1.10.150.130">
    <property type="match status" value="1"/>
</dbReference>
<gene>
    <name evidence="7" type="ORF">AWU65_03955</name>
</gene>
<dbReference type="Gene3D" id="1.10.443.10">
    <property type="entry name" value="Intergrase catalytic core"/>
    <property type="match status" value="1"/>
</dbReference>
<dbReference type="OrthoDB" id="9815875at2"/>
<dbReference type="SUPFAM" id="SSF47823">
    <property type="entry name" value="lambda integrase-like, N-terminal domain"/>
    <property type="match status" value="1"/>
</dbReference>
<dbReference type="InterPro" id="IPR002104">
    <property type="entry name" value="Integrase_catalytic"/>
</dbReference>
<evidence type="ECO:0000313" key="7">
    <source>
        <dbReference type="EMBL" id="KZS45146.1"/>
    </source>
</evidence>
<keyword evidence="1" id="KW-0229">DNA integration</keyword>
<dbReference type="PROSITE" id="PS51900">
    <property type="entry name" value="CB"/>
    <property type="match status" value="1"/>
</dbReference>
<feature type="domain" description="Tyr recombinase" evidence="5">
    <location>
        <begin position="121"/>
        <end position="318"/>
    </location>
</feature>
<proteinExistence type="predicted"/>
<dbReference type="Pfam" id="PF02899">
    <property type="entry name" value="Phage_int_SAM_1"/>
    <property type="match status" value="1"/>
</dbReference>
<keyword evidence="3" id="KW-0233">DNA recombination</keyword>
<dbReference type="PANTHER" id="PTHR34605:SF3">
    <property type="entry name" value="P CELL-TYPE AGGLUTINATION PROTEIN MAP4-LIKE-RELATED"/>
    <property type="match status" value="1"/>
</dbReference>
<dbReference type="EMBL" id="LWMH01000001">
    <property type="protein sequence ID" value="KZS45146.1"/>
    <property type="molecule type" value="Genomic_DNA"/>
</dbReference>
<evidence type="ECO:0000313" key="8">
    <source>
        <dbReference type="Proteomes" id="UP000076796"/>
    </source>
</evidence>
<dbReference type="InterPro" id="IPR044068">
    <property type="entry name" value="CB"/>
</dbReference>
<dbReference type="SUPFAM" id="SSF56349">
    <property type="entry name" value="DNA breaking-rejoining enzymes"/>
    <property type="match status" value="1"/>
</dbReference>
<dbReference type="GO" id="GO:0003677">
    <property type="term" value="F:DNA binding"/>
    <property type="evidence" value="ECO:0007669"/>
    <property type="project" value="UniProtKB-UniRule"/>
</dbReference>
<evidence type="ECO:0000256" key="3">
    <source>
        <dbReference type="ARBA" id="ARBA00023172"/>
    </source>
</evidence>
<sequence length="322" mass="36099">MITPAFNNEIQMAEETLNKLLMLTKQYVDNSKSDNTLRSYRSDWRHFKDWCDKYQLPAKPTNDETYALYLSSLAYEGKKASTIQRRMTAISQAHTLDGYDSPTTARIKTVWAGIRKMHGASETGKLPILVDTLKLMLNELPDKLIGVRDRSLLLLGFSGAFRRSELVNLDVEDIDLSREGLTIRINQSKTDQDGKGQLIGIPYGTNIETCPVRSYLSWLQAAQIESGPVYRAINRHSQISENRLSDRSVALIVKRYIDAIGLDESKYAGHSLRAGLATSAAMLGKSERSIMEQTRHSSEAMVRKYIRMGSLFTENAAAGIGL</sequence>
<dbReference type="Pfam" id="PF00589">
    <property type="entry name" value="Phage_integrase"/>
    <property type="match status" value="1"/>
</dbReference>